<dbReference type="Gene3D" id="1.25.40.10">
    <property type="entry name" value="Tetratricopeptide repeat domain"/>
    <property type="match status" value="2"/>
</dbReference>
<sequence>MGITSLSRNLRDFSHPYFYSIYSFAPHSPFPSSSPSKHFGRFIRFYTAPTSDSAARSPLLCNSTSQSVPSLCLFERCNGVTKDLNLGLFRPHYRSCRRSFSSDSFEKPQFGTGELNVFKPNVTSNQFWDIINIIRANQEDLESKLDSLNVSFTNALVAQIFRVLNNHKVSAFRFFNWVRVQSCKFPCNSDIYSLLIDNFGRLDDYEGILPVLNEFRQKGVGLNHKAFEFLHVHLSDEDSIKICVERLVKLLNEVGGSCRISGVMALIEMFCSLGSFGMAKFVIEITERRTSFYNIIVREQCRRNDFEGARCTLDEMRQAGCSPDVGILNYLLSSLCKNDKLSEAQNLFEEMLERDCPPNSLTFEVIICHLCEIGNIESALNFLDMMVSRGLEPRLSTHAAFVKSYFNSQRYEEAYRYTIDSSLKHGMAQNATYSLLATLHEKRGNLVDAQKVLCELIDAGLRPNFPVYMRVLKKLQVQGREDLANDLKGKFSNVSMQRDIQTG</sequence>
<dbReference type="PROSITE" id="PS51375">
    <property type="entry name" value="PPR"/>
    <property type="match status" value="3"/>
</dbReference>
<comment type="similarity">
    <text evidence="1">Belongs to the PPR family. P subfamily.</text>
</comment>
<dbReference type="InterPro" id="IPR002885">
    <property type="entry name" value="PPR_rpt"/>
</dbReference>
<dbReference type="AlphaFoldDB" id="A0A6J1F148"/>
<dbReference type="SMR" id="A0A6J1F148"/>
<evidence type="ECO:0000313" key="5">
    <source>
        <dbReference type="RefSeq" id="XP_022932243.1"/>
    </source>
</evidence>
<dbReference type="NCBIfam" id="TIGR00756">
    <property type="entry name" value="PPR"/>
    <property type="match status" value="3"/>
</dbReference>
<dbReference type="Pfam" id="PF13041">
    <property type="entry name" value="PPR_2"/>
    <property type="match status" value="1"/>
</dbReference>
<dbReference type="PANTHER" id="PTHR47936">
    <property type="entry name" value="PPR_LONG DOMAIN-CONTAINING PROTEIN"/>
    <property type="match status" value="1"/>
</dbReference>
<feature type="repeat" description="PPR" evidence="3">
    <location>
        <begin position="359"/>
        <end position="393"/>
    </location>
</feature>
<keyword evidence="2" id="KW-0677">Repeat</keyword>
<dbReference type="Pfam" id="PF01535">
    <property type="entry name" value="PPR"/>
    <property type="match status" value="1"/>
</dbReference>
<dbReference type="InterPro" id="IPR011990">
    <property type="entry name" value="TPR-like_helical_dom_sf"/>
</dbReference>
<gene>
    <name evidence="5" type="primary">LOC111438608</name>
</gene>
<dbReference type="SUPFAM" id="SSF48452">
    <property type="entry name" value="TPR-like"/>
    <property type="match status" value="1"/>
</dbReference>
<evidence type="ECO:0000313" key="4">
    <source>
        <dbReference type="Proteomes" id="UP000504609"/>
    </source>
</evidence>
<dbReference type="KEGG" id="cmos:111438608"/>
<name>A0A6J1F148_CUCMO</name>
<proteinExistence type="inferred from homology"/>
<dbReference type="PANTHER" id="PTHR47936:SF3">
    <property type="entry name" value="PENTACOTRIPEPTIDE-REPEAT REGION OF PRORP DOMAIN-CONTAINING PROTEIN"/>
    <property type="match status" value="1"/>
</dbReference>
<dbReference type="Proteomes" id="UP000504609">
    <property type="component" value="Unplaced"/>
</dbReference>
<reference evidence="5" key="1">
    <citation type="submission" date="2025-08" db="UniProtKB">
        <authorList>
            <consortium name="RefSeq"/>
        </authorList>
    </citation>
    <scope>IDENTIFICATION</scope>
    <source>
        <tissue evidence="5">Young leaves</tissue>
    </source>
</reference>
<organism evidence="4 5">
    <name type="scientific">Cucurbita moschata</name>
    <name type="common">Winter crookneck squash</name>
    <name type="synonym">Cucurbita pepo var. moschata</name>
    <dbReference type="NCBI Taxonomy" id="3662"/>
    <lineage>
        <taxon>Eukaryota</taxon>
        <taxon>Viridiplantae</taxon>
        <taxon>Streptophyta</taxon>
        <taxon>Embryophyta</taxon>
        <taxon>Tracheophyta</taxon>
        <taxon>Spermatophyta</taxon>
        <taxon>Magnoliopsida</taxon>
        <taxon>eudicotyledons</taxon>
        <taxon>Gunneridae</taxon>
        <taxon>Pentapetalae</taxon>
        <taxon>rosids</taxon>
        <taxon>fabids</taxon>
        <taxon>Cucurbitales</taxon>
        <taxon>Cucurbitaceae</taxon>
        <taxon>Cucurbiteae</taxon>
        <taxon>Cucurbita</taxon>
    </lineage>
</organism>
<evidence type="ECO:0000256" key="2">
    <source>
        <dbReference type="ARBA" id="ARBA00022737"/>
    </source>
</evidence>
<feature type="repeat" description="PPR" evidence="3">
    <location>
        <begin position="324"/>
        <end position="358"/>
    </location>
</feature>
<dbReference type="RefSeq" id="XP_022932243.1">
    <property type="nucleotide sequence ID" value="XM_023076475.1"/>
</dbReference>
<evidence type="ECO:0000256" key="3">
    <source>
        <dbReference type="PROSITE-ProRule" id="PRU00708"/>
    </source>
</evidence>
<dbReference type="GeneID" id="111438608"/>
<evidence type="ECO:0000256" key="1">
    <source>
        <dbReference type="ARBA" id="ARBA00007626"/>
    </source>
</evidence>
<keyword evidence="4" id="KW-1185">Reference proteome</keyword>
<accession>A0A6J1F148</accession>
<feature type="repeat" description="PPR" evidence="3">
    <location>
        <begin position="289"/>
        <end position="323"/>
    </location>
</feature>
<protein>
    <submittedName>
        <fullName evidence="5">Pentatricopeptide repeat-containing protein At1g05670, mitochondrial-like</fullName>
    </submittedName>
</protein>